<dbReference type="Proteomes" id="UP001500325">
    <property type="component" value="Unassembled WGS sequence"/>
</dbReference>
<dbReference type="EMBL" id="BAABIC010000001">
    <property type="protein sequence ID" value="GAA4674314.1"/>
    <property type="molecule type" value="Genomic_DNA"/>
</dbReference>
<feature type="compositionally biased region" description="Low complexity" evidence="1">
    <location>
        <begin position="92"/>
        <end position="117"/>
    </location>
</feature>
<evidence type="ECO:0000313" key="2">
    <source>
        <dbReference type="EMBL" id="GAA4674314.1"/>
    </source>
</evidence>
<feature type="region of interest" description="Disordered" evidence="1">
    <location>
        <begin position="168"/>
        <end position="211"/>
    </location>
</feature>
<comment type="caution">
    <text evidence="2">The sequence shown here is derived from an EMBL/GenBank/DDBJ whole genome shotgun (WGS) entry which is preliminary data.</text>
</comment>
<name>A0ABP8VW44_9PSEU</name>
<proteinExistence type="predicted"/>
<keyword evidence="3" id="KW-1185">Reference proteome</keyword>
<gene>
    <name evidence="2" type="ORF">GCM10023215_02350</name>
</gene>
<evidence type="ECO:0000256" key="1">
    <source>
        <dbReference type="SAM" id="MobiDB-lite"/>
    </source>
</evidence>
<protein>
    <submittedName>
        <fullName evidence="2">Uncharacterized protein</fullName>
    </submittedName>
</protein>
<dbReference type="SUPFAM" id="SSF46785">
    <property type="entry name" value="Winged helix' DNA-binding domain"/>
    <property type="match status" value="1"/>
</dbReference>
<dbReference type="InterPro" id="IPR036390">
    <property type="entry name" value="WH_DNA-bd_sf"/>
</dbReference>
<reference evidence="3" key="1">
    <citation type="journal article" date="2019" name="Int. J. Syst. Evol. Microbiol.">
        <title>The Global Catalogue of Microorganisms (GCM) 10K type strain sequencing project: providing services to taxonomists for standard genome sequencing and annotation.</title>
        <authorList>
            <consortium name="The Broad Institute Genomics Platform"/>
            <consortium name="The Broad Institute Genome Sequencing Center for Infectious Disease"/>
            <person name="Wu L."/>
            <person name="Ma J."/>
        </authorList>
    </citation>
    <scope>NUCLEOTIDE SEQUENCE [LARGE SCALE GENOMIC DNA]</scope>
    <source>
        <strain evidence="3">JCM 18055</strain>
    </source>
</reference>
<feature type="region of interest" description="Disordered" evidence="1">
    <location>
        <begin position="61"/>
        <end position="120"/>
    </location>
</feature>
<sequence>MSQEHLAEWTGSSDRTVRRALVELEDVGAIARNGWAGPRLRTTVKWRLPLLIRLRALPRSSDKMTDNEGPANMADNPSDSQRPQGSVERGRSGSAASAMPSAGASGSAGAAPSTGQGPRAALKAEIAEGLGVLAGQGRGVDGPQVAGATGHVRNEAAFLRRCLERELEQAEAARPSESGAKAEHGARGPERSAKGSAAKPTAESAGGPRRV</sequence>
<feature type="compositionally biased region" description="Basic and acidic residues" evidence="1">
    <location>
        <begin position="180"/>
        <end position="193"/>
    </location>
</feature>
<evidence type="ECO:0000313" key="3">
    <source>
        <dbReference type="Proteomes" id="UP001500325"/>
    </source>
</evidence>
<organism evidence="2 3">
    <name type="scientific">Pseudonocardia yuanmonensis</name>
    <dbReference type="NCBI Taxonomy" id="1095914"/>
    <lineage>
        <taxon>Bacteria</taxon>
        <taxon>Bacillati</taxon>
        <taxon>Actinomycetota</taxon>
        <taxon>Actinomycetes</taxon>
        <taxon>Pseudonocardiales</taxon>
        <taxon>Pseudonocardiaceae</taxon>
        <taxon>Pseudonocardia</taxon>
    </lineage>
</organism>
<accession>A0ABP8VW44</accession>
<feature type="compositionally biased region" description="Polar residues" evidence="1">
    <location>
        <begin position="75"/>
        <end position="84"/>
    </location>
</feature>